<dbReference type="Gene3D" id="1.10.238.10">
    <property type="entry name" value="EF-hand"/>
    <property type="match status" value="1"/>
</dbReference>
<keyword evidence="4" id="KW-1185">Reference proteome</keyword>
<organism evidence="3 4">
    <name type="scientific">Tegillarca granosa</name>
    <name type="common">Malaysian cockle</name>
    <name type="synonym">Anadara granosa</name>
    <dbReference type="NCBI Taxonomy" id="220873"/>
    <lineage>
        <taxon>Eukaryota</taxon>
        <taxon>Metazoa</taxon>
        <taxon>Spiralia</taxon>
        <taxon>Lophotrochozoa</taxon>
        <taxon>Mollusca</taxon>
        <taxon>Bivalvia</taxon>
        <taxon>Autobranchia</taxon>
        <taxon>Pteriomorphia</taxon>
        <taxon>Arcoida</taxon>
        <taxon>Arcoidea</taxon>
        <taxon>Arcidae</taxon>
        <taxon>Tegillarca</taxon>
    </lineage>
</organism>
<name>A0ABQ9EVN8_TEGGR</name>
<dbReference type="EMBL" id="JARBDR010000657">
    <property type="protein sequence ID" value="KAJ8309218.1"/>
    <property type="molecule type" value="Genomic_DNA"/>
</dbReference>
<evidence type="ECO:0000259" key="2">
    <source>
        <dbReference type="PROSITE" id="PS50222"/>
    </source>
</evidence>
<reference evidence="3 4" key="1">
    <citation type="submission" date="2022-12" db="EMBL/GenBank/DDBJ databases">
        <title>Chromosome-level genome of Tegillarca granosa.</title>
        <authorList>
            <person name="Kim J."/>
        </authorList>
    </citation>
    <scope>NUCLEOTIDE SEQUENCE [LARGE SCALE GENOMIC DNA]</scope>
    <source>
        <strain evidence="3">Teg-2019</strain>
        <tissue evidence="3">Adductor muscle</tissue>
    </source>
</reference>
<dbReference type="SUPFAM" id="SSF47473">
    <property type="entry name" value="EF-hand"/>
    <property type="match status" value="1"/>
</dbReference>
<evidence type="ECO:0000313" key="4">
    <source>
        <dbReference type="Proteomes" id="UP001217089"/>
    </source>
</evidence>
<dbReference type="PROSITE" id="PS50222">
    <property type="entry name" value="EF_HAND_2"/>
    <property type="match status" value="1"/>
</dbReference>
<evidence type="ECO:0000313" key="3">
    <source>
        <dbReference type="EMBL" id="KAJ8309218.1"/>
    </source>
</evidence>
<proteinExistence type="predicted"/>
<dbReference type="Proteomes" id="UP001217089">
    <property type="component" value="Unassembled WGS sequence"/>
</dbReference>
<dbReference type="PANTHER" id="PTHR23048">
    <property type="entry name" value="MYOSIN LIGHT CHAIN 1, 3"/>
    <property type="match status" value="1"/>
</dbReference>
<dbReference type="InterPro" id="IPR002048">
    <property type="entry name" value="EF_hand_dom"/>
</dbReference>
<evidence type="ECO:0000256" key="1">
    <source>
        <dbReference type="ARBA" id="ARBA00022737"/>
    </source>
</evidence>
<protein>
    <recommendedName>
        <fullName evidence="2">EF-hand domain-containing protein</fullName>
    </recommendedName>
</protein>
<accession>A0ABQ9EVN8</accession>
<keyword evidence="1" id="KW-0677">Repeat</keyword>
<dbReference type="InterPro" id="IPR011992">
    <property type="entry name" value="EF-hand-dom_pair"/>
</dbReference>
<comment type="caution">
    <text evidence="3">The sequence shown here is derived from an EMBL/GenBank/DDBJ whole genome shotgun (WGS) entry which is preliminary data.</text>
</comment>
<dbReference type="PANTHER" id="PTHR23048:SF0">
    <property type="entry name" value="CALMODULIN LIKE 3"/>
    <property type="match status" value="1"/>
</dbReference>
<dbReference type="InterPro" id="IPR050230">
    <property type="entry name" value="CALM/Myosin/TropC-like"/>
</dbReference>
<sequence>MDMDFLEIPDDVLYRRYGKYPLFIIYVRLVICKKHWYDLDYIAQDFTEDQIAEFREAFTLFAKDNDGRIQGQQLGSVLRSLNINPTEAYLKEKIRKIERNVTIEYFE</sequence>
<gene>
    <name evidence="3" type="ORF">KUTeg_014092</name>
</gene>
<feature type="domain" description="EF-hand" evidence="2">
    <location>
        <begin position="49"/>
        <end position="84"/>
    </location>
</feature>